<sequence length="292" mass="31973">MPSSTPTMGTTTTTTSMSSMSANMAGNFEINNDESVIPTLEDLSEEDHAGIQAKTKELHTLMLGRYAKTSGNFVKCDTRSVTITMQTKGADPHGHPGGYDAHGGANFGRFGNYGDNQFGEHGGYRDRRRLNHEHRQDEDGLGKVKVSIPPFSGKENADAYFEWETKVDQIFDLYNYPTAKKAKLAAIEFKAHNSSTHWRHSQQRESGLHTPSSRAASRPVSTSAKQFDAKGKAVSSNQSNSSAAAAPRKTTLADGSYDSQSEAEDEHDILPLSNENLQTSFYNEYTISFFGG</sequence>
<feature type="compositionally biased region" description="Polar residues" evidence="1">
    <location>
        <begin position="209"/>
        <end position="225"/>
    </location>
</feature>
<protein>
    <submittedName>
        <fullName evidence="2">Uncharacterized protein</fullName>
    </submittedName>
</protein>
<comment type="caution">
    <text evidence="2">The sequence shown here is derived from an EMBL/GenBank/DDBJ whole genome shotgun (WGS) entry which is preliminary data.</text>
</comment>
<evidence type="ECO:0000313" key="3">
    <source>
        <dbReference type="Proteomes" id="UP000729402"/>
    </source>
</evidence>
<dbReference type="AlphaFoldDB" id="A0A8J5SNE5"/>
<reference evidence="2" key="1">
    <citation type="journal article" date="2021" name="bioRxiv">
        <title>Whole Genome Assembly and Annotation of Northern Wild Rice, Zizania palustris L., Supports a Whole Genome Duplication in the Zizania Genus.</title>
        <authorList>
            <person name="Haas M."/>
            <person name="Kono T."/>
            <person name="Macchietto M."/>
            <person name="Millas R."/>
            <person name="McGilp L."/>
            <person name="Shao M."/>
            <person name="Duquette J."/>
            <person name="Hirsch C.N."/>
            <person name="Kimball J."/>
        </authorList>
    </citation>
    <scope>NUCLEOTIDE SEQUENCE</scope>
    <source>
        <tissue evidence="2">Fresh leaf tissue</tissue>
    </source>
</reference>
<keyword evidence="3" id="KW-1185">Reference proteome</keyword>
<dbReference type="Proteomes" id="UP000729402">
    <property type="component" value="Unassembled WGS sequence"/>
</dbReference>
<accession>A0A8J5SNE5</accession>
<name>A0A8J5SNE5_ZIZPA</name>
<dbReference type="EMBL" id="JAAALK010000283">
    <property type="protein sequence ID" value="KAG8069674.1"/>
    <property type="molecule type" value="Genomic_DNA"/>
</dbReference>
<evidence type="ECO:0000256" key="1">
    <source>
        <dbReference type="SAM" id="MobiDB-lite"/>
    </source>
</evidence>
<gene>
    <name evidence="2" type="ORF">GUJ93_ZPchr0006g41800</name>
</gene>
<feature type="compositionally biased region" description="Low complexity" evidence="1">
    <location>
        <begin position="233"/>
        <end position="246"/>
    </location>
</feature>
<evidence type="ECO:0000313" key="2">
    <source>
        <dbReference type="EMBL" id="KAG8069674.1"/>
    </source>
</evidence>
<dbReference type="OrthoDB" id="785668at2759"/>
<organism evidence="2 3">
    <name type="scientific">Zizania palustris</name>
    <name type="common">Northern wild rice</name>
    <dbReference type="NCBI Taxonomy" id="103762"/>
    <lineage>
        <taxon>Eukaryota</taxon>
        <taxon>Viridiplantae</taxon>
        <taxon>Streptophyta</taxon>
        <taxon>Embryophyta</taxon>
        <taxon>Tracheophyta</taxon>
        <taxon>Spermatophyta</taxon>
        <taxon>Magnoliopsida</taxon>
        <taxon>Liliopsida</taxon>
        <taxon>Poales</taxon>
        <taxon>Poaceae</taxon>
        <taxon>BOP clade</taxon>
        <taxon>Oryzoideae</taxon>
        <taxon>Oryzeae</taxon>
        <taxon>Zizaniinae</taxon>
        <taxon>Zizania</taxon>
    </lineage>
</organism>
<feature type="region of interest" description="Disordered" evidence="1">
    <location>
        <begin position="194"/>
        <end position="268"/>
    </location>
</feature>
<proteinExistence type="predicted"/>
<reference evidence="2" key="2">
    <citation type="submission" date="2021-02" db="EMBL/GenBank/DDBJ databases">
        <authorList>
            <person name="Kimball J.A."/>
            <person name="Haas M.W."/>
            <person name="Macchietto M."/>
            <person name="Kono T."/>
            <person name="Duquette J."/>
            <person name="Shao M."/>
        </authorList>
    </citation>
    <scope>NUCLEOTIDE SEQUENCE</scope>
    <source>
        <tissue evidence="2">Fresh leaf tissue</tissue>
    </source>
</reference>